<evidence type="ECO:0000313" key="1">
    <source>
        <dbReference type="EMBL" id="AHY45976.1"/>
    </source>
</evidence>
<organism evidence="1 2">
    <name type="scientific">Rubrobacter radiotolerans</name>
    <name type="common">Arthrobacter radiotolerans</name>
    <dbReference type="NCBI Taxonomy" id="42256"/>
    <lineage>
        <taxon>Bacteria</taxon>
        <taxon>Bacillati</taxon>
        <taxon>Actinomycetota</taxon>
        <taxon>Rubrobacteria</taxon>
        <taxon>Rubrobacterales</taxon>
        <taxon>Rubrobacteraceae</taxon>
        <taxon>Rubrobacter</taxon>
    </lineage>
</organism>
<evidence type="ECO:0000313" key="2">
    <source>
        <dbReference type="Proteomes" id="UP000025229"/>
    </source>
</evidence>
<name>A0A023X196_RUBRA</name>
<reference evidence="1 2" key="1">
    <citation type="submission" date="2014-03" db="EMBL/GenBank/DDBJ databases">
        <title>Complete genome sequence of the Radio-Resistant Rubrobacter radiotolerans RSPS-4.</title>
        <authorList>
            <person name="Egas C.C."/>
            <person name="Barroso C.C."/>
            <person name="Froufe H.J.C."/>
            <person name="Pacheco J.J."/>
            <person name="Albuquerque L.L."/>
            <person name="da Costa M.M.S."/>
        </authorList>
    </citation>
    <scope>NUCLEOTIDE SEQUENCE [LARGE SCALE GENOMIC DNA]</scope>
    <source>
        <strain evidence="1 2">RSPS-4</strain>
    </source>
</reference>
<gene>
    <name evidence="1" type="ORF">RradSPS_0693</name>
</gene>
<protein>
    <recommendedName>
        <fullName evidence="3">Zinc-ribbon 15 domain-containing protein</fullName>
    </recommendedName>
</protein>
<dbReference type="EMBL" id="CP007514">
    <property type="protein sequence ID" value="AHY45976.1"/>
    <property type="molecule type" value="Genomic_DNA"/>
</dbReference>
<sequence>MVFGVFRTERIPSLSRIPKEVGREVRTCERCGVRGEHILYVVPKKVAFLYFRNHARNLHATCLSCAGSTLVTGPERERVLASGREGRGSGKEQESPDG</sequence>
<accession>A0A023X196</accession>
<dbReference type="AlphaFoldDB" id="A0A023X196"/>
<dbReference type="KEGG" id="rrd:RradSPS_0693"/>
<evidence type="ECO:0008006" key="3">
    <source>
        <dbReference type="Google" id="ProtNLM"/>
    </source>
</evidence>
<proteinExistence type="predicted"/>
<dbReference type="HOGENOM" id="CLU_2331934_0_0_11"/>
<keyword evidence="2" id="KW-1185">Reference proteome</keyword>
<dbReference type="Proteomes" id="UP000025229">
    <property type="component" value="Chromosome"/>
</dbReference>